<evidence type="ECO:0000256" key="1">
    <source>
        <dbReference type="ARBA" id="ARBA00001947"/>
    </source>
</evidence>
<gene>
    <name evidence="8" type="ORF">CAG99_19950</name>
</gene>
<evidence type="ECO:0000256" key="4">
    <source>
        <dbReference type="ARBA" id="ARBA00022833"/>
    </source>
</evidence>
<dbReference type="InterPro" id="IPR011032">
    <property type="entry name" value="GroES-like_sf"/>
</dbReference>
<evidence type="ECO:0000256" key="2">
    <source>
        <dbReference type="ARBA" id="ARBA00008072"/>
    </source>
</evidence>
<feature type="domain" description="Alcohol dehydrogenase-like N-terminal" evidence="6">
    <location>
        <begin position="25"/>
        <end position="139"/>
    </location>
</feature>
<dbReference type="Pfam" id="PF16912">
    <property type="entry name" value="Glu_dehyd_C"/>
    <property type="match status" value="1"/>
</dbReference>
<dbReference type="OrthoDB" id="9797931at2"/>
<dbReference type="InterPro" id="IPR036291">
    <property type="entry name" value="NAD(P)-bd_dom_sf"/>
</dbReference>
<evidence type="ECO:0000313" key="9">
    <source>
        <dbReference type="Proteomes" id="UP000194218"/>
    </source>
</evidence>
<dbReference type="RefSeq" id="WP_086160651.1">
    <property type="nucleotide sequence ID" value="NZ_CP021121.1"/>
</dbReference>
<feature type="domain" description="Glucose dehydrogenase C-terminal" evidence="7">
    <location>
        <begin position="146"/>
        <end position="350"/>
    </location>
</feature>
<keyword evidence="9" id="KW-1185">Reference proteome</keyword>
<dbReference type="PANTHER" id="PTHR43350:SF17">
    <property type="entry name" value="NAD-DEPENDENT ALCOHOL DEHYDROGENASE"/>
    <property type="match status" value="1"/>
</dbReference>
<dbReference type="SUPFAM" id="SSF51735">
    <property type="entry name" value="NAD(P)-binding Rossmann-fold domains"/>
    <property type="match status" value="1"/>
</dbReference>
<dbReference type="Pfam" id="PF08240">
    <property type="entry name" value="ADH_N"/>
    <property type="match status" value="1"/>
</dbReference>
<keyword evidence="5" id="KW-0560">Oxidoreductase</keyword>
<dbReference type="Gene3D" id="3.90.180.10">
    <property type="entry name" value="Medium-chain alcohol dehydrogenases, catalytic domain"/>
    <property type="match status" value="1"/>
</dbReference>
<reference evidence="8 9" key="1">
    <citation type="submission" date="2017-05" db="EMBL/GenBank/DDBJ databases">
        <title>Complete genome sequence of Streptomyces sp. SCSIO 03032 revealed the diverse biosynthetic pathways for its bioactive secondary metabolites.</title>
        <authorList>
            <person name="Ma L."/>
            <person name="Zhu Y."/>
            <person name="Zhang W."/>
            <person name="Zhang G."/>
            <person name="Tian X."/>
            <person name="Zhang S."/>
            <person name="Zhang C."/>
        </authorList>
    </citation>
    <scope>NUCLEOTIDE SEQUENCE [LARGE SCALE GENOMIC DNA]</scope>
    <source>
        <strain evidence="8 9">SCSIO 03032</strain>
    </source>
</reference>
<keyword evidence="3" id="KW-0479">Metal-binding</keyword>
<evidence type="ECO:0000256" key="3">
    <source>
        <dbReference type="ARBA" id="ARBA00022723"/>
    </source>
</evidence>
<protein>
    <submittedName>
        <fullName evidence="8">Theronine dehydrogenase</fullName>
    </submittedName>
</protein>
<dbReference type="KEGG" id="smao:CAG99_19950"/>
<evidence type="ECO:0000313" key="8">
    <source>
        <dbReference type="EMBL" id="ARQ70808.1"/>
    </source>
</evidence>
<dbReference type="PANTHER" id="PTHR43350">
    <property type="entry name" value="NAD-DEPENDENT ALCOHOL DEHYDROGENASE"/>
    <property type="match status" value="1"/>
</dbReference>
<evidence type="ECO:0000256" key="5">
    <source>
        <dbReference type="ARBA" id="ARBA00023002"/>
    </source>
</evidence>
<dbReference type="AlphaFoldDB" id="A0A1W7D167"/>
<dbReference type="GO" id="GO:0046872">
    <property type="term" value="F:metal ion binding"/>
    <property type="evidence" value="ECO:0007669"/>
    <property type="project" value="UniProtKB-KW"/>
</dbReference>
<evidence type="ECO:0000259" key="7">
    <source>
        <dbReference type="Pfam" id="PF16912"/>
    </source>
</evidence>
<sequence>MRAVTVRPGRQDAVEVRDVPDPAPGAGELLVEGVAAGVCGTDLDIVAGDYGWAPPGRDRLVLGHESLGRVRHAPDGSGFAPGDLVAGVVRHPDPEPCGACAHGQPDMCRNGRYTERGIKERDGFAAELWCVEPSCAVRLDPCLARGGVLIEPGSVVAKAWEQVERVGARAWFEPRRVLVTGAGPIGLLAALFSVRRGLVTHVLDRVTDGPKPALVRDLGAEYHTGDIADVLAAVRPDVVIEATGAGPLVLGVLTGTDAYGIVCLTGVAPAGRDLTVDAGAVGRDLVLGNRAVVGSVNGNVRHFRQAADTLAAADQDWLERVITRRVPLDRAADAYAAARSGADVKVVIDLDPSAS</sequence>
<organism evidence="8 9">
    <name type="scientific">Streptomyces marincola</name>
    <dbReference type="NCBI Taxonomy" id="2878388"/>
    <lineage>
        <taxon>Bacteria</taxon>
        <taxon>Bacillati</taxon>
        <taxon>Actinomycetota</taxon>
        <taxon>Actinomycetes</taxon>
        <taxon>Kitasatosporales</taxon>
        <taxon>Streptomycetaceae</taxon>
        <taxon>Streptomyces</taxon>
    </lineage>
</organism>
<proteinExistence type="inferred from homology"/>
<dbReference type="CDD" id="cd08230">
    <property type="entry name" value="glucose_DH"/>
    <property type="match status" value="1"/>
</dbReference>
<dbReference type="Proteomes" id="UP000194218">
    <property type="component" value="Chromosome"/>
</dbReference>
<evidence type="ECO:0000259" key="6">
    <source>
        <dbReference type="Pfam" id="PF08240"/>
    </source>
</evidence>
<dbReference type="InterPro" id="IPR031640">
    <property type="entry name" value="Glu_dehyd_C"/>
</dbReference>
<keyword evidence="4" id="KW-0862">Zinc</keyword>
<name>A0A1W7D167_9ACTN</name>
<dbReference type="GO" id="GO:0016491">
    <property type="term" value="F:oxidoreductase activity"/>
    <property type="evidence" value="ECO:0007669"/>
    <property type="project" value="UniProtKB-KW"/>
</dbReference>
<dbReference type="InterPro" id="IPR013154">
    <property type="entry name" value="ADH-like_N"/>
</dbReference>
<dbReference type="EMBL" id="CP021121">
    <property type="protein sequence ID" value="ARQ70808.1"/>
    <property type="molecule type" value="Genomic_DNA"/>
</dbReference>
<comment type="cofactor">
    <cofactor evidence="1">
        <name>Zn(2+)</name>
        <dbReference type="ChEBI" id="CHEBI:29105"/>
    </cofactor>
</comment>
<dbReference type="SUPFAM" id="SSF50129">
    <property type="entry name" value="GroES-like"/>
    <property type="match status" value="1"/>
</dbReference>
<comment type="similarity">
    <text evidence="2">Belongs to the zinc-containing alcohol dehydrogenase family.</text>
</comment>
<dbReference type="Gene3D" id="3.40.50.720">
    <property type="entry name" value="NAD(P)-binding Rossmann-like Domain"/>
    <property type="match status" value="1"/>
</dbReference>
<accession>A0A1W7D167</accession>